<dbReference type="InterPro" id="IPR029058">
    <property type="entry name" value="AB_hydrolase_fold"/>
</dbReference>
<dbReference type="EMBL" id="CP045309">
    <property type="protein sequence ID" value="QGL48779.1"/>
    <property type="molecule type" value="Genomic_DNA"/>
</dbReference>
<feature type="domain" description="AB hydrolase-1" evidence="1">
    <location>
        <begin position="12"/>
        <end position="224"/>
    </location>
</feature>
<dbReference type="Pfam" id="PF12697">
    <property type="entry name" value="Abhydrolase_6"/>
    <property type="match status" value="1"/>
</dbReference>
<accession>A0ABX6E5C8</accession>
<dbReference type="InterPro" id="IPR000073">
    <property type="entry name" value="AB_hydrolase_1"/>
</dbReference>
<dbReference type="PANTHER" id="PTHR43798:SF33">
    <property type="entry name" value="HYDROLASE, PUTATIVE (AFU_ORTHOLOGUE AFUA_2G14860)-RELATED"/>
    <property type="match status" value="1"/>
</dbReference>
<dbReference type="GO" id="GO:0016787">
    <property type="term" value="F:hydrolase activity"/>
    <property type="evidence" value="ECO:0007669"/>
    <property type="project" value="UniProtKB-KW"/>
</dbReference>
<dbReference type="InterPro" id="IPR012354">
    <property type="entry name" value="Esterase_lipase"/>
</dbReference>
<dbReference type="Proteomes" id="UP000402241">
    <property type="component" value="Chromosome"/>
</dbReference>
<evidence type="ECO:0000313" key="2">
    <source>
        <dbReference type="EMBL" id="QGL48779.1"/>
    </source>
</evidence>
<organism evidence="2 3">
    <name type="scientific">Micromonospora terminaliae</name>
    <dbReference type="NCBI Taxonomy" id="1914461"/>
    <lineage>
        <taxon>Bacteria</taxon>
        <taxon>Bacillati</taxon>
        <taxon>Actinomycetota</taxon>
        <taxon>Actinomycetes</taxon>
        <taxon>Micromonosporales</taxon>
        <taxon>Micromonosporaceae</taxon>
        <taxon>Micromonospora</taxon>
    </lineage>
</organism>
<dbReference type="InterPro" id="IPR050266">
    <property type="entry name" value="AB_hydrolase_sf"/>
</dbReference>
<reference evidence="2 3" key="1">
    <citation type="submission" date="2019-10" db="EMBL/GenBank/DDBJ databases">
        <title>Genome Sequence of Micromonospora terminaliae DSM 101760.</title>
        <authorList>
            <person name="Guo L."/>
        </authorList>
    </citation>
    <scope>NUCLEOTIDE SEQUENCE [LARGE SCALE GENOMIC DNA]</scope>
    <source>
        <strain evidence="2 3">DSM 101760</strain>
    </source>
</reference>
<evidence type="ECO:0000259" key="1">
    <source>
        <dbReference type="Pfam" id="PF12697"/>
    </source>
</evidence>
<dbReference type="PANTHER" id="PTHR43798">
    <property type="entry name" value="MONOACYLGLYCEROL LIPASE"/>
    <property type="match status" value="1"/>
</dbReference>
<dbReference type="SUPFAM" id="SSF53474">
    <property type="entry name" value="alpha/beta-Hydrolases"/>
    <property type="match status" value="1"/>
</dbReference>
<proteinExistence type="predicted"/>
<gene>
    <name evidence="2" type="ORF">GCE86_18210</name>
</gene>
<evidence type="ECO:0000313" key="3">
    <source>
        <dbReference type="Proteomes" id="UP000402241"/>
    </source>
</evidence>
<dbReference type="PIRSF" id="PIRSF017388">
    <property type="entry name" value="Esterase_lipase"/>
    <property type="match status" value="1"/>
</dbReference>
<keyword evidence="3" id="KW-1185">Reference proteome</keyword>
<keyword evidence="2" id="KW-0378">Hydrolase</keyword>
<protein>
    <submittedName>
        <fullName evidence="2">Alpha/beta fold hydrolase</fullName>
    </submittedName>
</protein>
<name>A0ABX6E5C8_9ACTN</name>
<dbReference type="Gene3D" id="3.40.50.1820">
    <property type="entry name" value="alpha/beta hydrolase"/>
    <property type="match status" value="1"/>
</dbReference>
<sequence>MGVTARVAGGAVLLHGFAGSPSSMHPFARALAPHVRRVAVPVLRGHDTRWSDLRAVSWRDWCDDARAAVDDVAGAGPVAVVGLSMGGALALRLAATHPAVSHVVLVNPSITMRNPLLPLLPVLRHVVPSIANERPQVRDPSARYAGYRRIPLAAVQQMTRLWADVRPRLPAVTQPIRVFRSLADGPAGLRSVEVIRQGVRSADLVEVPLARSGHVATLDHDAELIFAHTTAFLTGRPAPPTGRSA</sequence>